<dbReference type="Pfam" id="PF07791">
    <property type="entry name" value="Imm11"/>
    <property type="match status" value="1"/>
</dbReference>
<proteinExistence type="predicted"/>
<dbReference type="KEGG" id="mmas:MYMAC_000275"/>
<reference evidence="2 3" key="1">
    <citation type="submission" date="2017-06" db="EMBL/GenBank/DDBJ databases">
        <title>Sequencing and comparative analysis of myxobacterial genomes.</title>
        <authorList>
            <person name="Rupp O."/>
            <person name="Goesmann A."/>
            <person name="Sogaard-Andersen L."/>
        </authorList>
    </citation>
    <scope>NUCLEOTIDE SEQUENCE [LARGE SCALE GENOMIC DNA]</scope>
    <source>
        <strain evidence="2 3">DSM 14697</strain>
    </source>
</reference>
<accession>A0A250JLE3</accession>
<sequence length="189" mass="21667">MDYFSLTRGPTVDRSLCMLEREPKGLRMFSHRLAEGYPMGDKYPPDAVWQMSSKYGGGKLASLIASHYVVVERALKEVFERTGVPMECLNFTLLDHKGQVASRDYFIINPLGTFDCLHLEKSDIEYSKEMPGEIIGIDNHVLSTEKLRSAPDFFRIKEDPYVYVLSHKLVDELQQLNPTNVYLTRLEQA</sequence>
<protein>
    <recommendedName>
        <fullName evidence="1">Immunity MXAN-0049 protein domain-containing protein</fullName>
    </recommendedName>
</protein>
<evidence type="ECO:0000259" key="1">
    <source>
        <dbReference type="Pfam" id="PF07791"/>
    </source>
</evidence>
<evidence type="ECO:0000313" key="2">
    <source>
        <dbReference type="EMBL" id="ATB44704.1"/>
    </source>
</evidence>
<organism evidence="2 3">
    <name type="scientific">Corallococcus macrosporus DSM 14697</name>
    <dbReference type="NCBI Taxonomy" id="1189310"/>
    <lineage>
        <taxon>Bacteria</taxon>
        <taxon>Pseudomonadati</taxon>
        <taxon>Myxococcota</taxon>
        <taxon>Myxococcia</taxon>
        <taxon>Myxococcales</taxon>
        <taxon>Cystobacterineae</taxon>
        <taxon>Myxococcaceae</taxon>
        <taxon>Corallococcus</taxon>
    </lineage>
</organism>
<feature type="domain" description="Immunity MXAN-0049 protein" evidence="1">
    <location>
        <begin position="67"/>
        <end position="183"/>
    </location>
</feature>
<gene>
    <name evidence="2" type="ORF">MYMAC_000275</name>
</gene>
<dbReference type="Proteomes" id="UP000217343">
    <property type="component" value="Chromosome"/>
</dbReference>
<dbReference type="AlphaFoldDB" id="A0A250JLE3"/>
<dbReference type="InterPro" id="IPR012433">
    <property type="entry name" value="Imm11"/>
</dbReference>
<dbReference type="OrthoDB" id="5516449at2"/>
<name>A0A250JLE3_9BACT</name>
<evidence type="ECO:0000313" key="3">
    <source>
        <dbReference type="Proteomes" id="UP000217343"/>
    </source>
</evidence>
<keyword evidence="3" id="KW-1185">Reference proteome</keyword>
<dbReference type="RefSeq" id="WP_043709604.1">
    <property type="nucleotide sequence ID" value="NZ_CP022203.1"/>
</dbReference>
<dbReference type="EMBL" id="CP022203">
    <property type="protein sequence ID" value="ATB44704.1"/>
    <property type="molecule type" value="Genomic_DNA"/>
</dbReference>